<evidence type="ECO:0000259" key="2">
    <source>
        <dbReference type="PROSITE" id="PS50076"/>
    </source>
</evidence>
<dbReference type="CDD" id="cd06257">
    <property type="entry name" value="DnaJ"/>
    <property type="match status" value="1"/>
</dbReference>
<dbReference type="InterPro" id="IPR036869">
    <property type="entry name" value="J_dom_sf"/>
</dbReference>
<dbReference type="SMART" id="SM00271">
    <property type="entry name" value="DnaJ"/>
    <property type="match status" value="1"/>
</dbReference>
<dbReference type="eggNOG" id="COG0484">
    <property type="taxonomic scope" value="Bacteria"/>
</dbReference>
<dbReference type="Gene3D" id="2.60.260.20">
    <property type="entry name" value="Urease metallochaperone UreE, N-terminal domain"/>
    <property type="match status" value="2"/>
</dbReference>
<dbReference type="InterPro" id="IPR008971">
    <property type="entry name" value="HSP40/DnaJ_pept-bd"/>
</dbReference>
<dbReference type="PANTHER" id="PTHR43096:SF10">
    <property type="entry name" value="CHAPERONE PROTEIN DNAJ A6, CHLOROPLASTIC"/>
    <property type="match status" value="1"/>
</dbReference>
<protein>
    <submittedName>
        <fullName evidence="3">Molecuar chaperone DnaJ</fullName>
    </submittedName>
</protein>
<dbReference type="InterPro" id="IPR018253">
    <property type="entry name" value="DnaJ_domain_CS"/>
</dbReference>
<evidence type="ECO:0000313" key="3">
    <source>
        <dbReference type="EMBL" id="KCZ89578.1"/>
    </source>
</evidence>
<dbReference type="SUPFAM" id="SSF49493">
    <property type="entry name" value="HSP40/DnaJ peptide-binding domain"/>
    <property type="match status" value="2"/>
</dbReference>
<dbReference type="PATRIC" id="fig|1280952.3.peg.987"/>
<dbReference type="InterPro" id="IPR001623">
    <property type="entry name" value="DnaJ_domain"/>
</dbReference>
<evidence type="ECO:0000313" key="4">
    <source>
        <dbReference type="Proteomes" id="UP000024816"/>
    </source>
</evidence>
<proteinExistence type="predicted"/>
<dbReference type="PROSITE" id="PS00636">
    <property type="entry name" value="DNAJ_1"/>
    <property type="match status" value="1"/>
</dbReference>
<dbReference type="PANTHER" id="PTHR43096">
    <property type="entry name" value="DNAJ HOMOLOG 1, MITOCHONDRIAL-RELATED"/>
    <property type="match status" value="1"/>
</dbReference>
<dbReference type="PROSITE" id="PS50076">
    <property type="entry name" value="DNAJ_2"/>
    <property type="match status" value="1"/>
</dbReference>
<dbReference type="AlphaFoldDB" id="A0A059FGG7"/>
<name>A0A059FGG7_9PROT</name>
<dbReference type="Pfam" id="PF01556">
    <property type="entry name" value="DnaJ_C"/>
    <property type="match status" value="1"/>
</dbReference>
<sequence length="304" mass="32838">MKYQKDPTHLAIDPYIVLGVPRSATEAEIKKAYRAKAKALHPDQHKDDPKKADEFKRVSAAYEILGDKEKKAKFDRGEIDGDGNPTGFAGGGHPGAHPGSGGFRWQSTSGRSPFEGAQGDPFEDILSGMFGGGRSRRGGPGPQKGRDVRYRVQVEFEDAVLGARRRMTMADGRALDVNIPAGIESGQTLRLKSQGQQSPYGGPPGDALLEIEVRPSKVWERDGKDLRMKLPIGLKEAVLGGSVEVKTPSGHVTLKVPAGSNTGAQLRLKGKGVKTTPPGDLYVRLEIVLENPKDEGLRKWAEKS</sequence>
<dbReference type="RefSeq" id="WP_051597386.1">
    <property type="nucleotide sequence ID" value="NZ_ARYJ01000003.1"/>
</dbReference>
<dbReference type="GO" id="GO:0042026">
    <property type="term" value="P:protein refolding"/>
    <property type="evidence" value="ECO:0007669"/>
    <property type="project" value="TreeGrafter"/>
</dbReference>
<dbReference type="Proteomes" id="UP000024816">
    <property type="component" value="Unassembled WGS sequence"/>
</dbReference>
<reference evidence="3 4" key="1">
    <citation type="journal article" date="2014" name="Antonie Van Leeuwenhoek">
        <title>Hyphomonas beringensis sp. nov. and Hyphomonas chukchiensis sp. nov., isolated from surface seawater of the Bering Sea and Chukchi Sea.</title>
        <authorList>
            <person name="Li C."/>
            <person name="Lai Q."/>
            <person name="Li G."/>
            <person name="Dong C."/>
            <person name="Wang J."/>
            <person name="Liao Y."/>
            <person name="Shao Z."/>
        </authorList>
    </citation>
    <scope>NUCLEOTIDE SEQUENCE [LARGE SCALE GENOMIC DNA]</scope>
    <source>
        <strain evidence="3 4">VP2</strain>
    </source>
</reference>
<dbReference type="EMBL" id="ARYJ01000003">
    <property type="protein sequence ID" value="KCZ89578.1"/>
    <property type="molecule type" value="Genomic_DNA"/>
</dbReference>
<feature type="compositionally biased region" description="Gly residues" evidence="1">
    <location>
        <begin position="88"/>
        <end position="102"/>
    </location>
</feature>
<accession>A0A059FGG7</accession>
<dbReference type="SUPFAM" id="SSF46565">
    <property type="entry name" value="Chaperone J-domain"/>
    <property type="match status" value="1"/>
</dbReference>
<dbReference type="CDD" id="cd10747">
    <property type="entry name" value="DnaJ_C"/>
    <property type="match status" value="1"/>
</dbReference>
<dbReference type="PRINTS" id="PR00625">
    <property type="entry name" value="JDOMAIN"/>
</dbReference>
<dbReference type="Pfam" id="PF00226">
    <property type="entry name" value="DnaJ"/>
    <property type="match status" value="1"/>
</dbReference>
<comment type="caution">
    <text evidence="3">The sequence shown here is derived from an EMBL/GenBank/DDBJ whole genome shotgun (WGS) entry which is preliminary data.</text>
</comment>
<feature type="region of interest" description="Disordered" evidence="1">
    <location>
        <begin position="73"/>
        <end position="147"/>
    </location>
</feature>
<dbReference type="STRING" id="1280952.HJA_04982"/>
<dbReference type="GO" id="GO:0005737">
    <property type="term" value="C:cytoplasm"/>
    <property type="evidence" value="ECO:0007669"/>
    <property type="project" value="TreeGrafter"/>
</dbReference>
<dbReference type="Gene3D" id="1.10.287.110">
    <property type="entry name" value="DnaJ domain"/>
    <property type="match status" value="1"/>
</dbReference>
<dbReference type="InterPro" id="IPR002939">
    <property type="entry name" value="DnaJ_C"/>
</dbReference>
<gene>
    <name evidence="3" type="ORF">HJA_04982</name>
</gene>
<organism evidence="3 4">
    <name type="scientific">Hyphomonas jannaschiana VP2</name>
    <dbReference type="NCBI Taxonomy" id="1280952"/>
    <lineage>
        <taxon>Bacteria</taxon>
        <taxon>Pseudomonadati</taxon>
        <taxon>Pseudomonadota</taxon>
        <taxon>Alphaproteobacteria</taxon>
        <taxon>Hyphomonadales</taxon>
        <taxon>Hyphomonadaceae</taxon>
        <taxon>Hyphomonas</taxon>
    </lineage>
</organism>
<evidence type="ECO:0000256" key="1">
    <source>
        <dbReference type="SAM" id="MobiDB-lite"/>
    </source>
</evidence>
<dbReference type="eggNOG" id="COG2214">
    <property type="taxonomic scope" value="Bacteria"/>
</dbReference>
<keyword evidence="4" id="KW-1185">Reference proteome</keyword>
<feature type="compositionally biased region" description="Gly residues" evidence="1">
    <location>
        <begin position="129"/>
        <end position="142"/>
    </location>
</feature>
<dbReference type="GO" id="GO:0051082">
    <property type="term" value="F:unfolded protein binding"/>
    <property type="evidence" value="ECO:0007669"/>
    <property type="project" value="InterPro"/>
</dbReference>
<feature type="domain" description="J" evidence="2">
    <location>
        <begin position="13"/>
        <end position="78"/>
    </location>
</feature>